<dbReference type="EMBL" id="JAKELL010000007">
    <property type="protein sequence ID" value="KAH8997585.1"/>
    <property type="molecule type" value="Genomic_DNA"/>
</dbReference>
<keyword evidence="3 5" id="KW-1133">Transmembrane helix</keyword>
<evidence type="ECO:0000256" key="5">
    <source>
        <dbReference type="SAM" id="Phobius"/>
    </source>
</evidence>
<accession>A0AAD4LMT2</accession>
<feature type="transmembrane region" description="Helical" evidence="5">
    <location>
        <begin position="101"/>
        <end position="120"/>
    </location>
</feature>
<dbReference type="Proteomes" id="UP001201163">
    <property type="component" value="Unassembled WGS sequence"/>
</dbReference>
<evidence type="ECO:0000256" key="1">
    <source>
        <dbReference type="ARBA" id="ARBA00004141"/>
    </source>
</evidence>
<feature type="transmembrane region" description="Helical" evidence="5">
    <location>
        <begin position="12"/>
        <end position="34"/>
    </location>
</feature>
<dbReference type="AlphaFoldDB" id="A0AAD4LMT2"/>
<gene>
    <name evidence="6" type="ORF">EDB92DRAFT_1840562</name>
</gene>
<name>A0AAD4LMT2_9AGAM</name>
<dbReference type="GO" id="GO:0007189">
    <property type="term" value="P:adenylate cyclase-activating G protein-coupled receptor signaling pathway"/>
    <property type="evidence" value="ECO:0007669"/>
    <property type="project" value="TreeGrafter"/>
</dbReference>
<feature type="transmembrane region" description="Helical" evidence="5">
    <location>
        <begin position="132"/>
        <end position="152"/>
    </location>
</feature>
<dbReference type="SUPFAM" id="SSF81321">
    <property type="entry name" value="Family A G protein-coupled receptor-like"/>
    <property type="match status" value="1"/>
</dbReference>
<protein>
    <recommendedName>
        <fullName evidence="8">Glucose receptor Git3 N-terminal domain-containing protein</fullName>
    </recommendedName>
</protein>
<dbReference type="GO" id="GO:0005886">
    <property type="term" value="C:plasma membrane"/>
    <property type="evidence" value="ECO:0007669"/>
    <property type="project" value="TreeGrafter"/>
</dbReference>
<feature type="transmembrane region" description="Helical" evidence="5">
    <location>
        <begin position="182"/>
        <end position="202"/>
    </location>
</feature>
<sequence length="386" mass="42607">MSLTFGNRIGVFILAEISGISACAVTIPLAYIAYSAISIRSGARRRWRIESPVHLFLLNQLVCDLIQALGGLMNMKWAFDGTVHSGSFCTAQGLIKQLADVGTALSAGNVAIFTFSTLIFRLNPDTNVFRALLIVAGIWISIILNVAINVGVNGASRFYGPTGPWCWISEEFHVQRTVADFMWMWISAFSSLVAYLAVFLVLKGFITVEGWRVRWTYGQESPDIPRSHTLAYKMLAYPIIYIITVLPLAAARYSDFSGHKPRFGIIVFADGLYLASGLLNVLLYTYTRPFLLPHNNDSPDDQSISIRSEFAQSRGDLPGSTILGNTHVVDRDPSPIEPKSADPVYDTLEMAHRQPGTLPITTHGHNYESSGETLVRKGLPTIFDDI</sequence>
<feature type="transmembrane region" description="Helical" evidence="5">
    <location>
        <begin position="55"/>
        <end position="73"/>
    </location>
</feature>
<evidence type="ECO:0000313" key="6">
    <source>
        <dbReference type="EMBL" id="KAH8997585.1"/>
    </source>
</evidence>
<feature type="transmembrane region" description="Helical" evidence="5">
    <location>
        <begin position="265"/>
        <end position="286"/>
    </location>
</feature>
<reference evidence="6" key="1">
    <citation type="submission" date="2022-01" db="EMBL/GenBank/DDBJ databases">
        <title>Comparative genomics reveals a dynamic genome evolution in the ectomycorrhizal milk-cap (Lactarius) mushrooms.</title>
        <authorList>
            <consortium name="DOE Joint Genome Institute"/>
            <person name="Lebreton A."/>
            <person name="Tang N."/>
            <person name="Kuo A."/>
            <person name="LaButti K."/>
            <person name="Drula E."/>
            <person name="Barry K."/>
            <person name="Clum A."/>
            <person name="Lipzen A."/>
            <person name="Mousain D."/>
            <person name="Ng V."/>
            <person name="Wang R."/>
            <person name="Wang X."/>
            <person name="Dai Y."/>
            <person name="Henrissat B."/>
            <person name="Grigoriev I.V."/>
            <person name="Guerin-Laguette A."/>
            <person name="Yu F."/>
            <person name="Martin F.M."/>
        </authorList>
    </citation>
    <scope>NUCLEOTIDE SEQUENCE</scope>
    <source>
        <strain evidence="6">QP</strain>
    </source>
</reference>
<evidence type="ECO:0008006" key="8">
    <source>
        <dbReference type="Google" id="ProtNLM"/>
    </source>
</evidence>
<feature type="transmembrane region" description="Helical" evidence="5">
    <location>
        <begin position="234"/>
        <end position="253"/>
    </location>
</feature>
<evidence type="ECO:0000313" key="7">
    <source>
        <dbReference type="Proteomes" id="UP001201163"/>
    </source>
</evidence>
<keyword evidence="4 5" id="KW-0472">Membrane</keyword>
<organism evidence="6 7">
    <name type="scientific">Lactarius akahatsu</name>
    <dbReference type="NCBI Taxonomy" id="416441"/>
    <lineage>
        <taxon>Eukaryota</taxon>
        <taxon>Fungi</taxon>
        <taxon>Dikarya</taxon>
        <taxon>Basidiomycota</taxon>
        <taxon>Agaricomycotina</taxon>
        <taxon>Agaricomycetes</taxon>
        <taxon>Russulales</taxon>
        <taxon>Russulaceae</taxon>
        <taxon>Lactarius</taxon>
    </lineage>
</organism>
<evidence type="ECO:0000256" key="4">
    <source>
        <dbReference type="ARBA" id="ARBA00023136"/>
    </source>
</evidence>
<proteinExistence type="predicted"/>
<dbReference type="Gene3D" id="1.20.1070.10">
    <property type="entry name" value="Rhodopsin 7-helix transmembrane proteins"/>
    <property type="match status" value="1"/>
</dbReference>
<comment type="subcellular location">
    <subcellularLocation>
        <location evidence="1">Membrane</location>
        <topology evidence="1">Multi-pass membrane protein</topology>
    </subcellularLocation>
</comment>
<dbReference type="PANTHER" id="PTHR23112">
    <property type="entry name" value="G PROTEIN-COUPLED RECEPTOR 157-RELATED"/>
    <property type="match status" value="1"/>
</dbReference>
<evidence type="ECO:0000256" key="3">
    <source>
        <dbReference type="ARBA" id="ARBA00022989"/>
    </source>
</evidence>
<keyword evidence="7" id="KW-1185">Reference proteome</keyword>
<evidence type="ECO:0000256" key="2">
    <source>
        <dbReference type="ARBA" id="ARBA00022692"/>
    </source>
</evidence>
<comment type="caution">
    <text evidence="6">The sequence shown here is derived from an EMBL/GenBank/DDBJ whole genome shotgun (WGS) entry which is preliminary data.</text>
</comment>
<dbReference type="GO" id="GO:0004930">
    <property type="term" value="F:G protein-coupled receptor activity"/>
    <property type="evidence" value="ECO:0007669"/>
    <property type="project" value="TreeGrafter"/>
</dbReference>
<keyword evidence="2 5" id="KW-0812">Transmembrane</keyword>
<dbReference type="PANTHER" id="PTHR23112:SF37">
    <property type="entry name" value="G PROTEIN-COUPLED RECEPTOR GPR1"/>
    <property type="match status" value="1"/>
</dbReference>